<dbReference type="SUPFAM" id="SSF51011">
    <property type="entry name" value="Glycosyl hydrolase domain"/>
    <property type="match status" value="1"/>
</dbReference>
<evidence type="ECO:0000313" key="6">
    <source>
        <dbReference type="EMBL" id="MBP2319938.1"/>
    </source>
</evidence>
<dbReference type="SUPFAM" id="SSF51445">
    <property type="entry name" value="(Trans)glycosidases"/>
    <property type="match status" value="1"/>
</dbReference>
<dbReference type="InterPro" id="IPR017853">
    <property type="entry name" value="GH"/>
</dbReference>
<name>A0ABS4T641_9PSEU</name>
<dbReference type="PANTHER" id="PTHR43863:SF2">
    <property type="entry name" value="MALTASE-GLUCOAMYLASE"/>
    <property type="match status" value="1"/>
</dbReference>
<accession>A0ABS4T641</accession>
<dbReference type="InterPro" id="IPR048395">
    <property type="entry name" value="Glyco_hydro_31_C"/>
</dbReference>
<protein>
    <submittedName>
        <fullName evidence="6">Alpha-D-xyloside xylohydrolase</fullName>
        <ecNumber evidence="6">3.2.1.177</ecNumber>
    </submittedName>
</protein>
<gene>
    <name evidence="6" type="ORF">JOF56_000323</name>
</gene>
<organism evidence="6 7">
    <name type="scientific">Kibdelosporangium banguiense</name>
    <dbReference type="NCBI Taxonomy" id="1365924"/>
    <lineage>
        <taxon>Bacteria</taxon>
        <taxon>Bacillati</taxon>
        <taxon>Actinomycetota</taxon>
        <taxon>Actinomycetes</taxon>
        <taxon>Pseudonocardiales</taxon>
        <taxon>Pseudonocardiaceae</taxon>
        <taxon>Kibdelosporangium</taxon>
    </lineage>
</organism>
<keyword evidence="7" id="KW-1185">Reference proteome</keyword>
<dbReference type="Gene3D" id="2.60.40.1760">
    <property type="entry name" value="glycosyl hydrolase (family 31)"/>
    <property type="match status" value="1"/>
</dbReference>
<feature type="domain" description="Glycosyl hydrolase family 31 C-terminal" evidence="5">
    <location>
        <begin position="579"/>
        <end position="671"/>
    </location>
</feature>
<dbReference type="InterPro" id="IPR013780">
    <property type="entry name" value="Glyco_hydro_b"/>
</dbReference>
<proteinExistence type="inferred from homology"/>
<keyword evidence="3" id="KW-0732">Signal</keyword>
<dbReference type="Gene3D" id="3.20.20.80">
    <property type="entry name" value="Glycosidases"/>
    <property type="match status" value="1"/>
</dbReference>
<reference evidence="6 7" key="1">
    <citation type="submission" date="2021-03" db="EMBL/GenBank/DDBJ databases">
        <title>Sequencing the genomes of 1000 actinobacteria strains.</title>
        <authorList>
            <person name="Klenk H.-P."/>
        </authorList>
    </citation>
    <scope>NUCLEOTIDE SEQUENCE [LARGE SCALE GENOMIC DNA]</scope>
    <source>
        <strain evidence="6 7">DSM 46670</strain>
    </source>
</reference>
<dbReference type="Pfam" id="PF01055">
    <property type="entry name" value="Glyco_hydro_31_2nd"/>
    <property type="match status" value="1"/>
</dbReference>
<dbReference type="GO" id="GO:0061634">
    <property type="term" value="F:alpha-D-xyloside xylohydrolase"/>
    <property type="evidence" value="ECO:0007669"/>
    <property type="project" value="UniProtKB-EC"/>
</dbReference>
<comment type="similarity">
    <text evidence="1 2">Belongs to the glycosyl hydrolase 31 family.</text>
</comment>
<dbReference type="InterPro" id="IPR000322">
    <property type="entry name" value="Glyco_hydro_31_TIM"/>
</dbReference>
<feature type="chain" id="PRO_5046189045" evidence="3">
    <location>
        <begin position="25"/>
        <end position="798"/>
    </location>
</feature>
<dbReference type="InterPro" id="IPR051816">
    <property type="entry name" value="Glycosyl_Hydrolase_31"/>
</dbReference>
<keyword evidence="2 6" id="KW-0378">Hydrolase</keyword>
<dbReference type="EC" id="3.2.1.177" evidence="6"/>
<dbReference type="EMBL" id="JAGINW010000001">
    <property type="protein sequence ID" value="MBP2319938.1"/>
    <property type="molecule type" value="Genomic_DNA"/>
</dbReference>
<dbReference type="Pfam" id="PF21365">
    <property type="entry name" value="Glyco_hydro_31_3rd"/>
    <property type="match status" value="1"/>
</dbReference>
<feature type="signal peptide" evidence="3">
    <location>
        <begin position="1"/>
        <end position="24"/>
    </location>
</feature>
<dbReference type="InterPro" id="IPR011013">
    <property type="entry name" value="Gal_mutarotase_sf_dom"/>
</dbReference>
<evidence type="ECO:0000259" key="4">
    <source>
        <dbReference type="Pfam" id="PF01055"/>
    </source>
</evidence>
<dbReference type="Proteomes" id="UP001519332">
    <property type="component" value="Unassembled WGS sequence"/>
</dbReference>
<evidence type="ECO:0000313" key="7">
    <source>
        <dbReference type="Proteomes" id="UP001519332"/>
    </source>
</evidence>
<dbReference type="CDD" id="cd14752">
    <property type="entry name" value="GH31_N"/>
    <property type="match status" value="1"/>
</dbReference>
<dbReference type="SUPFAM" id="SSF74650">
    <property type="entry name" value="Galactose mutarotase-like"/>
    <property type="match status" value="1"/>
</dbReference>
<evidence type="ECO:0000256" key="2">
    <source>
        <dbReference type="RuleBase" id="RU361185"/>
    </source>
</evidence>
<evidence type="ECO:0000259" key="5">
    <source>
        <dbReference type="Pfam" id="PF21365"/>
    </source>
</evidence>
<dbReference type="RefSeq" id="WP_209633662.1">
    <property type="nucleotide sequence ID" value="NZ_JAGINW010000001.1"/>
</dbReference>
<dbReference type="PANTHER" id="PTHR43863">
    <property type="entry name" value="HYDROLASE, PUTATIVE (AFU_ORTHOLOGUE AFUA_1G03140)-RELATED"/>
    <property type="match status" value="1"/>
</dbReference>
<evidence type="ECO:0000256" key="3">
    <source>
        <dbReference type="SAM" id="SignalP"/>
    </source>
</evidence>
<sequence>MRRRLLAVSMAAAVLAVYSGGASPGYTASADPGLSWRVEQAPFRLVYTDDGRQLTAQTPSSMGYRLTDGSSHQLTTLRTHSAGTYTVNTDEADRTATVRVERTSRGLRVSLTLQPAADVVQVSENLVGSLDEHFLGGGAHTMFIDLRRKTLLNKAVFVGASNFGKCNKNGAPTPFFISSAGYGIYPDTTAIGRLAFPDAAPDTHCNDAPAPCPVEYNKPDRIQLCFKTNRLDYEVYRGDPAAVTQSYFQRVGMPVLPPPRQFAMTKWRDKVSSQSEVIEDMVELQKRGIPLDSIWIDNPWEQGPAGGRVTYACIGALTFDNQQFPDPQGMIAQLKAGGVSLGTWVAPFLSKQSDGKPCPHDYPPGSFVQSDRTNVWDIDLTNPVARAHYEAKLEKLFRMGVSLVKGDRGEEHNFEESTFAGGPGTLIHNRYPLLYAESVTNMLRKVHGEDFATLFRAGYDGMPRILRGAWMADADMSFDGLRLTLRRGVNNSFTGQPVWGSDTGGYRKVADDSPSASLFTRWAQLSAISPVFQVGGPGRNATPWVYDDATVDRFRRSAILHYELFPYLYRLAQEASVTGVPITRAMAFSYPQDEEAWQADQQLMIGPDLLAAPVTADRAEADGAAGRPTPVDVYLPAGKWIDLHNGQVLDGGRHVIRESTLDEFPLYLRMGGGIAFNQRDPGIWPTPWGLNDIDPKDRTGWLVSPDAGVHIKNHTGGELTTQRTGKFLQLNVTGSARETQVTIPGDAPTFVLIDGRPVPQSTPAQLKGRSVGWTVKQGAFGGTVLKLHGSAKVLLYSR</sequence>
<keyword evidence="2 6" id="KW-0326">Glycosidase</keyword>
<dbReference type="Gene3D" id="2.60.40.1180">
    <property type="entry name" value="Golgi alpha-mannosidase II"/>
    <property type="match status" value="1"/>
</dbReference>
<feature type="domain" description="Glycoside hydrolase family 31 TIM barrel" evidence="4">
    <location>
        <begin position="255"/>
        <end position="571"/>
    </location>
</feature>
<comment type="caution">
    <text evidence="6">The sequence shown here is derived from an EMBL/GenBank/DDBJ whole genome shotgun (WGS) entry which is preliminary data.</text>
</comment>
<evidence type="ECO:0000256" key="1">
    <source>
        <dbReference type="ARBA" id="ARBA00007806"/>
    </source>
</evidence>